<dbReference type="Proteomes" id="UP000503164">
    <property type="component" value="Chromosome"/>
</dbReference>
<organism evidence="2 3">
    <name type="scientific">Clavibacter capsici</name>
    <dbReference type="NCBI Taxonomy" id="1874630"/>
    <lineage>
        <taxon>Bacteria</taxon>
        <taxon>Bacillati</taxon>
        <taxon>Actinomycetota</taxon>
        <taxon>Actinomycetes</taxon>
        <taxon>Micrococcales</taxon>
        <taxon>Microbacteriaceae</taxon>
        <taxon>Clavibacter</taxon>
    </lineage>
</organism>
<evidence type="ECO:0000256" key="1">
    <source>
        <dbReference type="SAM" id="Phobius"/>
    </source>
</evidence>
<feature type="transmembrane region" description="Helical" evidence="1">
    <location>
        <begin position="15"/>
        <end position="38"/>
    </location>
</feature>
<evidence type="ECO:0000313" key="3">
    <source>
        <dbReference type="Proteomes" id="UP000503164"/>
    </source>
</evidence>
<keyword evidence="1" id="KW-0812">Transmembrane</keyword>
<dbReference type="EMBL" id="CP048049">
    <property type="protein sequence ID" value="QIS43613.1"/>
    <property type="molecule type" value="Genomic_DNA"/>
</dbReference>
<evidence type="ECO:0000313" key="2">
    <source>
        <dbReference type="EMBL" id="QIS43613.1"/>
    </source>
</evidence>
<protein>
    <submittedName>
        <fullName evidence="2">Uncharacterized protein</fullName>
    </submittedName>
</protein>
<gene>
    <name evidence="2" type="ORF">GW570_00080</name>
</gene>
<name>A0AAE6XN49_9MICO</name>
<accession>A0AAE6XN49</accession>
<keyword evidence="1" id="KW-1133">Transmembrane helix</keyword>
<proteinExistence type="predicted"/>
<sequence length="54" mass="6192">MSVYAAFWRILPGPVWVRLLIILVLLAAILFSLVAWVFPWVDSIVNTQEVTVHQ</sequence>
<keyword evidence="3" id="KW-1185">Reference proteome</keyword>
<dbReference type="AlphaFoldDB" id="A0AAE6XN49"/>
<keyword evidence="1" id="KW-0472">Membrane</keyword>
<reference evidence="2 3" key="1">
    <citation type="journal article" date="2020" name="Mol. Plant Pathol.">
        <title>Plasmid composition and the chpG gene determine the virulence level of Clavibacter capsici natural isolates in pepper.</title>
        <authorList>
            <person name="Hwang I.S."/>
            <person name="Lee H.M."/>
            <person name="Oh E.J."/>
            <person name="Lee S."/>
            <person name="Heu S."/>
            <person name="Oh C.S."/>
        </authorList>
    </citation>
    <scope>NUCLEOTIDE SEQUENCE [LARGE SCALE GENOMIC DNA]</scope>
    <source>
        <strain evidence="2 3">1101</strain>
    </source>
</reference>
<dbReference type="RefSeq" id="WP_157883487.1">
    <property type="nucleotide sequence ID" value="NZ_CP012573.1"/>
</dbReference>